<name>M5PVI4_DESAF</name>
<evidence type="ECO:0000259" key="7">
    <source>
        <dbReference type="Pfam" id="PF00460"/>
    </source>
</evidence>
<organism evidence="10 11">
    <name type="scientific">Desulfocurvibacter africanus PCS</name>
    <dbReference type="NCBI Taxonomy" id="1262666"/>
    <lineage>
        <taxon>Bacteria</taxon>
        <taxon>Pseudomonadati</taxon>
        <taxon>Thermodesulfobacteriota</taxon>
        <taxon>Desulfovibrionia</taxon>
        <taxon>Desulfovibrionales</taxon>
        <taxon>Desulfovibrionaceae</taxon>
        <taxon>Desulfocurvibacter</taxon>
    </lineage>
</organism>
<keyword evidence="6" id="KW-0975">Bacterial flagellum</keyword>
<dbReference type="GO" id="GO:0005576">
    <property type="term" value="C:extracellular region"/>
    <property type="evidence" value="ECO:0007669"/>
    <property type="project" value="UniProtKB-SubCell"/>
</dbReference>
<dbReference type="EMBL" id="AOSV01000005">
    <property type="protein sequence ID" value="EMG38357.1"/>
    <property type="molecule type" value="Genomic_DNA"/>
</dbReference>
<evidence type="ECO:0000256" key="4">
    <source>
        <dbReference type="ARBA" id="ARBA00016244"/>
    </source>
</evidence>
<evidence type="ECO:0000313" key="10">
    <source>
        <dbReference type="EMBL" id="EMG38357.1"/>
    </source>
</evidence>
<feature type="domain" description="Flagellar hook-associated protein FlgK helical" evidence="9">
    <location>
        <begin position="391"/>
        <end position="445"/>
    </location>
</feature>
<dbReference type="PANTHER" id="PTHR30033:SF1">
    <property type="entry name" value="FLAGELLAR HOOK-ASSOCIATED PROTEIN 1"/>
    <property type="match status" value="1"/>
</dbReference>
<dbReference type="PATRIC" id="fig|1262666.3.peg.869"/>
<dbReference type="RefSeq" id="WP_005984326.1">
    <property type="nucleotide sequence ID" value="NZ_AOSV01000005.1"/>
</dbReference>
<evidence type="ECO:0000313" key="11">
    <source>
        <dbReference type="Proteomes" id="UP000011922"/>
    </source>
</evidence>
<keyword evidence="5" id="KW-0964">Secreted</keyword>
<comment type="subcellular location">
    <subcellularLocation>
        <location evidence="1">Bacterial flagellum</location>
    </subcellularLocation>
    <subcellularLocation>
        <location evidence="2">Secreted</location>
    </subcellularLocation>
</comment>
<dbReference type="Pfam" id="PF00460">
    <property type="entry name" value="Flg_bb_rod"/>
    <property type="match status" value="1"/>
</dbReference>
<evidence type="ECO:0000259" key="8">
    <source>
        <dbReference type="Pfam" id="PF06429"/>
    </source>
</evidence>
<dbReference type="InterPro" id="IPR010930">
    <property type="entry name" value="Flg_bb/hook_C_dom"/>
</dbReference>
<evidence type="ECO:0000256" key="2">
    <source>
        <dbReference type="ARBA" id="ARBA00004613"/>
    </source>
</evidence>
<dbReference type="GO" id="GO:0009424">
    <property type="term" value="C:bacterial-type flagellum hook"/>
    <property type="evidence" value="ECO:0007669"/>
    <property type="project" value="InterPro"/>
</dbReference>
<comment type="caution">
    <text evidence="10">The sequence shown here is derived from an EMBL/GenBank/DDBJ whole genome shotgun (WGS) entry which is preliminary data.</text>
</comment>
<dbReference type="PRINTS" id="PR01005">
    <property type="entry name" value="FLGHOOKAP1"/>
</dbReference>
<protein>
    <recommendedName>
        <fullName evidence="4">Flagellar hook-associated protein 1</fullName>
    </recommendedName>
</protein>
<evidence type="ECO:0000256" key="1">
    <source>
        <dbReference type="ARBA" id="ARBA00004365"/>
    </source>
</evidence>
<dbReference type="InterPro" id="IPR002371">
    <property type="entry name" value="FlgK"/>
</dbReference>
<feature type="domain" description="Flagellar hook-associated protein FlgK helical" evidence="9">
    <location>
        <begin position="96"/>
        <end position="252"/>
    </location>
</feature>
<dbReference type="Proteomes" id="UP000011922">
    <property type="component" value="Unassembled WGS sequence"/>
</dbReference>
<evidence type="ECO:0000256" key="6">
    <source>
        <dbReference type="ARBA" id="ARBA00023143"/>
    </source>
</evidence>
<feature type="domain" description="Flagellar basal-body/hook protein C-terminal" evidence="8">
    <location>
        <begin position="684"/>
        <end position="723"/>
    </location>
</feature>
<dbReference type="GO" id="GO:0005198">
    <property type="term" value="F:structural molecule activity"/>
    <property type="evidence" value="ECO:0007669"/>
    <property type="project" value="InterPro"/>
</dbReference>
<dbReference type="OrthoDB" id="9802553at2"/>
<keyword evidence="10" id="KW-0966">Cell projection</keyword>
<dbReference type="InterPro" id="IPR001444">
    <property type="entry name" value="Flag_bb_rod_N"/>
</dbReference>
<dbReference type="InterPro" id="IPR053927">
    <property type="entry name" value="FlgK_helical"/>
</dbReference>
<dbReference type="GO" id="GO:0044780">
    <property type="term" value="P:bacterial-type flagellum assembly"/>
    <property type="evidence" value="ECO:0007669"/>
    <property type="project" value="InterPro"/>
</dbReference>
<proteinExistence type="inferred from homology"/>
<dbReference type="SUPFAM" id="SSF64518">
    <property type="entry name" value="Phase 1 flagellin"/>
    <property type="match status" value="1"/>
</dbReference>
<dbReference type="NCBIfam" id="TIGR02492">
    <property type="entry name" value="flgK_ends"/>
    <property type="match status" value="1"/>
</dbReference>
<evidence type="ECO:0000256" key="5">
    <source>
        <dbReference type="ARBA" id="ARBA00022525"/>
    </source>
</evidence>
<reference evidence="10 11" key="1">
    <citation type="journal article" date="2013" name="Genome Announc.">
        <title>Draft Genome Sequence for Desulfovibrio africanus Strain PCS.</title>
        <authorList>
            <person name="Brown S.D."/>
            <person name="Utturkar S.M."/>
            <person name="Arkin A.P."/>
            <person name="Deutschbauer A.M."/>
            <person name="Elias D.A."/>
            <person name="Hazen T.C."/>
            <person name="Chakraborty R."/>
        </authorList>
    </citation>
    <scope>NUCLEOTIDE SEQUENCE [LARGE SCALE GENOMIC DNA]</scope>
    <source>
        <strain evidence="10 11">PCS</strain>
    </source>
</reference>
<evidence type="ECO:0000259" key="9">
    <source>
        <dbReference type="Pfam" id="PF22638"/>
    </source>
</evidence>
<keyword evidence="10" id="KW-0282">Flagellum</keyword>
<dbReference type="PANTHER" id="PTHR30033">
    <property type="entry name" value="FLAGELLAR HOOK-ASSOCIATED PROTEIN 1"/>
    <property type="match status" value="1"/>
</dbReference>
<gene>
    <name evidence="10" type="ORF">PCS_00859</name>
</gene>
<dbReference type="Pfam" id="PF06429">
    <property type="entry name" value="Flg_bbr_C"/>
    <property type="match status" value="1"/>
</dbReference>
<comment type="similarity">
    <text evidence="3">Belongs to the flagella basal body rod proteins family.</text>
</comment>
<keyword evidence="10" id="KW-0969">Cilium</keyword>
<evidence type="ECO:0000256" key="3">
    <source>
        <dbReference type="ARBA" id="ARBA00009677"/>
    </source>
</evidence>
<dbReference type="Pfam" id="PF22638">
    <property type="entry name" value="FlgK_D1"/>
    <property type="match status" value="2"/>
</dbReference>
<sequence>MSGINNIMDIARKGLFASQAAIEVTGQNISNVNTVGYSRRYVRLEESLQLDYRPGQIGMGVEAAEILRHFDRFIETNYLDKSTMQQRYDTLFGSLKSVDSLLYESDKVGGISSSLTQFFSDWQKLTTETDNYAVRETLLADTDNLLSVIHQADAQMTRMQQQANEFIQQDVDDVNRILEKIAGINGQLKQVEIPGQNNANALRDDRDRLVRELAGKLDINVITRGDEQDFTITTKAGHTLVQNDQTFSLKFEGPRVTSSLVAGSTFGADGKLYFDGMDDFEYTIDFVSAGTAGSEYSGDPATAAMFRVSLDGGKTWLKDENGVELQFPAGDEAHLVEVRGVKVWFGQQGSSLTPPSNGPEVGDEFIVAPKSGVYWYQDTSTSENITPQIYANGEDNNRRITGGSLAGFFNFRDNYIGQYRDKLDALAKELVWSVNSIHSEGAGLQKLAEATGTYQVFDPAVPLANDTSGLFFRDKLQNGNLQFYAYDNTGAMVGTQSLDFTAYSSKIPPDANFDPEDNSLEDVRDAFNDMFASMGLAVPADMQASIVNGSLRIASGNGHTFGFGQDSTGLLAGLGINTYFSGTSARSIEINSAVASNTSLINAGHYNGAGEINEGDNLIASDIAALKDTKLDIHTDFGGTSHQTLAEFYNALVSSVGADTSGAQFNFSYQNSLAQDLDAQQQSLSGVNLDEEMSNLIKFQHSYTAAAKLISTADQMLQTLLGLKP</sequence>
<feature type="domain" description="Flagellar basal body rod protein N-terminal" evidence="7">
    <location>
        <begin position="8"/>
        <end position="37"/>
    </location>
</feature>
<dbReference type="AlphaFoldDB" id="M5PVI4"/>
<accession>M5PVI4</accession>